<dbReference type="EMBL" id="FZOA01000001">
    <property type="protein sequence ID" value="SNR65686.1"/>
    <property type="molecule type" value="Genomic_DNA"/>
</dbReference>
<dbReference type="InterPro" id="IPR050565">
    <property type="entry name" value="LYPA1-2/EST-like"/>
</dbReference>
<keyword evidence="2" id="KW-0378">Hydrolase</keyword>
<dbReference type="PANTHER" id="PTHR10655">
    <property type="entry name" value="LYSOPHOSPHOLIPASE-RELATED"/>
    <property type="match status" value="1"/>
</dbReference>
<dbReference type="InterPro" id="IPR029058">
    <property type="entry name" value="AB_hydrolase_fold"/>
</dbReference>
<dbReference type="Proteomes" id="UP000198305">
    <property type="component" value="Unassembled WGS sequence"/>
</dbReference>
<dbReference type="InterPro" id="IPR003140">
    <property type="entry name" value="PLipase/COase/thioEstase"/>
</dbReference>
<dbReference type="RefSeq" id="WP_089374543.1">
    <property type="nucleotide sequence ID" value="NZ_FZOA01000001.1"/>
</dbReference>
<name>A0A238Y328_9PROT</name>
<dbReference type="GO" id="GO:0016787">
    <property type="term" value="F:hydrolase activity"/>
    <property type="evidence" value="ECO:0007669"/>
    <property type="project" value="UniProtKB-KW"/>
</dbReference>
<dbReference type="SUPFAM" id="SSF53474">
    <property type="entry name" value="alpha/beta-Hydrolases"/>
    <property type="match status" value="1"/>
</dbReference>
<reference evidence="5" key="1">
    <citation type="submission" date="2017-06" db="EMBL/GenBank/DDBJ databases">
        <authorList>
            <person name="Varghese N."/>
            <person name="Submissions S."/>
        </authorList>
    </citation>
    <scope>NUCLEOTIDE SEQUENCE [LARGE SCALE GENOMIC DNA]</scope>
    <source>
        <strain evidence="5">Ca-68</strain>
    </source>
</reference>
<evidence type="ECO:0000313" key="5">
    <source>
        <dbReference type="Proteomes" id="UP000198305"/>
    </source>
</evidence>
<evidence type="ECO:0000259" key="3">
    <source>
        <dbReference type="Pfam" id="PF02230"/>
    </source>
</evidence>
<dbReference type="Pfam" id="PF02230">
    <property type="entry name" value="Abhydrolase_2"/>
    <property type="match status" value="1"/>
</dbReference>
<keyword evidence="5" id="KW-1185">Reference proteome</keyword>
<sequence>MTLLDFVELSSSDSIRNSVIWLHGLGADGHDFSPVIRELSLAHTRFILPHAPFQPVTVNNGYEMRAWYDIYSFQPDAEQDIHGIHATQQQIEALIANEIARGIDSRNIMLAGFSQGGAIALQTALRYSLPLAGIVALSTYLPLADSLATERHPINQSLPIFMAHGTTDNVIPMERYRASVQSLQQLGYSPELHEYPMPHSVCLEEIDDIRHFMQRHLDLSFT</sequence>
<dbReference type="OrthoDB" id="9801763at2"/>
<feature type="domain" description="Phospholipase/carboxylesterase/thioesterase" evidence="3">
    <location>
        <begin position="10"/>
        <end position="216"/>
    </location>
</feature>
<comment type="similarity">
    <text evidence="1">Belongs to the AB hydrolase superfamily. AB hydrolase 2 family.</text>
</comment>
<evidence type="ECO:0000256" key="1">
    <source>
        <dbReference type="ARBA" id="ARBA00006499"/>
    </source>
</evidence>
<gene>
    <name evidence="4" type="ORF">SAMN05192560_0414</name>
</gene>
<organism evidence="4 5">
    <name type="scientific">Methylobacillus rhizosphaerae</name>
    <dbReference type="NCBI Taxonomy" id="551994"/>
    <lineage>
        <taxon>Bacteria</taxon>
        <taxon>Pseudomonadati</taxon>
        <taxon>Pseudomonadota</taxon>
        <taxon>Betaproteobacteria</taxon>
        <taxon>Nitrosomonadales</taxon>
        <taxon>Methylophilaceae</taxon>
        <taxon>Methylobacillus</taxon>
    </lineage>
</organism>
<proteinExistence type="inferred from homology"/>
<dbReference type="Gene3D" id="3.40.50.1820">
    <property type="entry name" value="alpha/beta hydrolase"/>
    <property type="match status" value="1"/>
</dbReference>
<protein>
    <submittedName>
        <fullName evidence="4">Phospholipase/carboxylesterase</fullName>
    </submittedName>
</protein>
<evidence type="ECO:0000313" key="4">
    <source>
        <dbReference type="EMBL" id="SNR65686.1"/>
    </source>
</evidence>
<accession>A0A238Y328</accession>
<dbReference type="PANTHER" id="PTHR10655:SF17">
    <property type="entry name" value="LYSOPHOSPHOLIPASE-LIKE PROTEIN 1"/>
    <property type="match status" value="1"/>
</dbReference>
<dbReference type="AlphaFoldDB" id="A0A238Y328"/>
<evidence type="ECO:0000256" key="2">
    <source>
        <dbReference type="ARBA" id="ARBA00022801"/>
    </source>
</evidence>